<dbReference type="InterPro" id="IPR032508">
    <property type="entry name" value="FecR_C"/>
</dbReference>
<dbReference type="Gene3D" id="2.60.120.1440">
    <property type="match status" value="1"/>
</dbReference>
<gene>
    <name evidence="4" type="ORF">CLV99_1565</name>
</gene>
<dbReference type="AlphaFoldDB" id="A0A4R6WPM7"/>
<dbReference type="RefSeq" id="WP_133583857.1">
    <property type="nucleotide sequence ID" value="NZ_SNYV01000011.1"/>
</dbReference>
<dbReference type="EMBL" id="SNYV01000011">
    <property type="protein sequence ID" value="TDQ80111.1"/>
    <property type="molecule type" value="Genomic_DNA"/>
</dbReference>
<feature type="domain" description="Protein FecR C-terminal" evidence="3">
    <location>
        <begin position="331"/>
        <end position="399"/>
    </location>
</feature>
<evidence type="ECO:0000256" key="1">
    <source>
        <dbReference type="SAM" id="Phobius"/>
    </source>
</evidence>
<name>A0A4R6WPM7_9SPHI</name>
<feature type="domain" description="FecR protein" evidence="2">
    <location>
        <begin position="194"/>
        <end position="289"/>
    </location>
</feature>
<keyword evidence="5" id="KW-1185">Reference proteome</keyword>
<sequence>MSTNQDRSSHQRLKDLMILYFAQRINEAEQEELWNYVNDPFYQDQVKDLIPDSTTLDLSEGRLDECRADAILGLIFAADDEQEEIGKVRTLSRSIWKRISVAAAVAALLCVGTWWYYSVPDVDDIKTGERVVQDIPGGAEGATLRLADGRTIALGATASGEIASEAGIMVEKGKDGELTYRVADTEGDTQYPHVLATGKGQTYRVLLPDGSKVWLNALSELTYRPKLIESGKRIVQLKGEAYFEIAKDTDHPFVVRSRNQEVQVLGTHFNVNAYDDEPFVATTLLEGAIRLHTGGEQRLLQPGQQAINKDGQVRVRAVNLENITDWKDGDFAFQQVDFRTALRKIERWYDVEMIYDESLPKDLEAGGWISRKKNLSSVLRFIESTQMVRFKVDGRKVYVTRY</sequence>
<evidence type="ECO:0000313" key="4">
    <source>
        <dbReference type="EMBL" id="TDQ80111.1"/>
    </source>
</evidence>
<accession>A0A4R6WPM7</accession>
<keyword evidence="1" id="KW-0472">Membrane</keyword>
<dbReference type="Pfam" id="PF04773">
    <property type="entry name" value="FecR"/>
    <property type="match status" value="1"/>
</dbReference>
<dbReference type="Gene3D" id="3.55.50.30">
    <property type="match status" value="1"/>
</dbReference>
<evidence type="ECO:0000313" key="5">
    <source>
        <dbReference type="Proteomes" id="UP000295292"/>
    </source>
</evidence>
<dbReference type="Proteomes" id="UP000295292">
    <property type="component" value="Unassembled WGS sequence"/>
</dbReference>
<protein>
    <submittedName>
        <fullName evidence="4">FecR family protein</fullName>
    </submittedName>
</protein>
<evidence type="ECO:0000259" key="2">
    <source>
        <dbReference type="Pfam" id="PF04773"/>
    </source>
</evidence>
<dbReference type="InterPro" id="IPR006860">
    <property type="entry name" value="FecR"/>
</dbReference>
<feature type="transmembrane region" description="Helical" evidence="1">
    <location>
        <begin position="99"/>
        <end position="117"/>
    </location>
</feature>
<proteinExistence type="predicted"/>
<dbReference type="GO" id="GO:0016989">
    <property type="term" value="F:sigma factor antagonist activity"/>
    <property type="evidence" value="ECO:0007669"/>
    <property type="project" value="TreeGrafter"/>
</dbReference>
<dbReference type="PANTHER" id="PTHR30273:SF2">
    <property type="entry name" value="PROTEIN FECR"/>
    <property type="match status" value="1"/>
</dbReference>
<dbReference type="InterPro" id="IPR012373">
    <property type="entry name" value="Ferrdict_sens_TM"/>
</dbReference>
<dbReference type="PANTHER" id="PTHR30273">
    <property type="entry name" value="PERIPLASMIC SIGNAL SENSOR AND SIGMA FACTOR ACTIVATOR FECR-RELATED"/>
    <property type="match status" value="1"/>
</dbReference>
<evidence type="ECO:0000259" key="3">
    <source>
        <dbReference type="Pfam" id="PF16344"/>
    </source>
</evidence>
<dbReference type="OrthoDB" id="1099963at2"/>
<keyword evidence="1" id="KW-1133">Transmembrane helix</keyword>
<reference evidence="4 5" key="1">
    <citation type="submission" date="2019-03" db="EMBL/GenBank/DDBJ databases">
        <title>Genomic Encyclopedia of Archaeal and Bacterial Type Strains, Phase II (KMG-II): from individual species to whole genera.</title>
        <authorList>
            <person name="Goeker M."/>
        </authorList>
    </citation>
    <scope>NUCLEOTIDE SEQUENCE [LARGE SCALE GENOMIC DNA]</scope>
    <source>
        <strain evidence="4 5">DSM 28353</strain>
    </source>
</reference>
<dbReference type="Pfam" id="PF16344">
    <property type="entry name" value="FecR_C"/>
    <property type="match status" value="1"/>
</dbReference>
<organism evidence="4 5">
    <name type="scientific">Sphingobacterium yanglingense</name>
    <dbReference type="NCBI Taxonomy" id="1437280"/>
    <lineage>
        <taxon>Bacteria</taxon>
        <taxon>Pseudomonadati</taxon>
        <taxon>Bacteroidota</taxon>
        <taxon>Sphingobacteriia</taxon>
        <taxon>Sphingobacteriales</taxon>
        <taxon>Sphingobacteriaceae</taxon>
        <taxon>Sphingobacterium</taxon>
    </lineage>
</organism>
<comment type="caution">
    <text evidence="4">The sequence shown here is derived from an EMBL/GenBank/DDBJ whole genome shotgun (WGS) entry which is preliminary data.</text>
</comment>
<keyword evidence="1" id="KW-0812">Transmembrane</keyword>